<name>W6YL59_COCC2</name>
<evidence type="ECO:0000313" key="2">
    <source>
        <dbReference type="Proteomes" id="UP000053841"/>
    </source>
</evidence>
<dbReference type="GeneID" id="19151589"/>
<sequence>MMSSVRQASVEGAGDLCTAGDSVYALSLGNGTTNATVAVLDISGGKTRVKQAQRFD</sequence>
<organism evidence="1 2">
    <name type="scientific">Cochliobolus carbonum (strain 26-R-13)</name>
    <name type="common">Maize leaf spot fungus</name>
    <name type="synonym">Bipolaris zeicola</name>
    <dbReference type="NCBI Taxonomy" id="930089"/>
    <lineage>
        <taxon>Eukaryota</taxon>
        <taxon>Fungi</taxon>
        <taxon>Dikarya</taxon>
        <taxon>Ascomycota</taxon>
        <taxon>Pezizomycotina</taxon>
        <taxon>Dothideomycetes</taxon>
        <taxon>Pleosporomycetidae</taxon>
        <taxon>Pleosporales</taxon>
        <taxon>Pleosporineae</taxon>
        <taxon>Pleosporaceae</taxon>
        <taxon>Bipolaris</taxon>
    </lineage>
</organism>
<reference evidence="1 2" key="1">
    <citation type="journal article" date="2013" name="PLoS Genet.">
        <title>Comparative genome structure, secondary metabolite, and effector coding capacity across Cochliobolus pathogens.</title>
        <authorList>
            <person name="Condon B.J."/>
            <person name="Leng Y."/>
            <person name="Wu D."/>
            <person name="Bushley K.E."/>
            <person name="Ohm R.A."/>
            <person name="Otillar R."/>
            <person name="Martin J."/>
            <person name="Schackwitz W."/>
            <person name="Grimwood J."/>
            <person name="MohdZainudin N."/>
            <person name="Xue C."/>
            <person name="Wang R."/>
            <person name="Manning V.A."/>
            <person name="Dhillon B."/>
            <person name="Tu Z.J."/>
            <person name="Steffenson B.J."/>
            <person name="Salamov A."/>
            <person name="Sun H."/>
            <person name="Lowry S."/>
            <person name="LaButti K."/>
            <person name="Han J."/>
            <person name="Copeland A."/>
            <person name="Lindquist E."/>
            <person name="Barry K."/>
            <person name="Schmutz J."/>
            <person name="Baker S.E."/>
            <person name="Ciuffetti L.M."/>
            <person name="Grigoriev I.V."/>
            <person name="Zhong S."/>
            <person name="Turgeon B.G."/>
        </authorList>
    </citation>
    <scope>NUCLEOTIDE SEQUENCE [LARGE SCALE GENOMIC DNA]</scope>
    <source>
        <strain evidence="1 2">26-R-13</strain>
    </source>
</reference>
<dbReference type="Proteomes" id="UP000053841">
    <property type="component" value="Unassembled WGS sequence"/>
</dbReference>
<accession>W6YL59</accession>
<proteinExistence type="predicted"/>
<dbReference type="RefSeq" id="XP_007707522.1">
    <property type="nucleotide sequence ID" value="XM_007709332.1"/>
</dbReference>
<evidence type="ECO:0000313" key="1">
    <source>
        <dbReference type="EMBL" id="EUC38218.1"/>
    </source>
</evidence>
<dbReference type="OrthoDB" id="10006285at2759"/>
<protein>
    <submittedName>
        <fullName evidence="1">Uncharacterized protein</fullName>
    </submittedName>
</protein>
<dbReference type="EMBL" id="KI964544">
    <property type="protein sequence ID" value="EUC38218.1"/>
    <property type="molecule type" value="Genomic_DNA"/>
</dbReference>
<dbReference type="HOGENOM" id="CLU_3013866_0_0_1"/>
<gene>
    <name evidence="1" type="ORF">COCCADRAFT_83506</name>
</gene>
<dbReference type="AlphaFoldDB" id="W6YL59"/>
<dbReference type="KEGG" id="bze:COCCADRAFT_83506"/>
<keyword evidence="2" id="KW-1185">Reference proteome</keyword>